<reference evidence="7 8" key="1">
    <citation type="submission" date="2016-09" db="EMBL/GenBank/DDBJ databases">
        <authorList>
            <person name="Capua I."/>
            <person name="De Benedictis P."/>
            <person name="Joannis T."/>
            <person name="Lombin L.H."/>
            <person name="Cattoli G."/>
        </authorList>
    </citation>
    <scope>NUCLEOTIDE SEQUENCE [LARGE SCALE GENOMIC DNA]</scope>
    <source>
        <strain evidence="7 8">A7P-90m</strain>
    </source>
</reference>
<evidence type="ECO:0000313" key="7">
    <source>
        <dbReference type="EMBL" id="SDB87452.1"/>
    </source>
</evidence>
<dbReference type="Pfam" id="PF00348">
    <property type="entry name" value="polyprenyl_synt"/>
    <property type="match status" value="1"/>
</dbReference>
<sequence>MSGIDNIKNPVRKELEEFEMFFRDQAKTPYKALDFILNYVIRRKGKQLRPLFVFLSAKASGEITRSTYAAAAMIELLHTATLIHDDVVDEAYERRGFWSINALWRSKVAVLVGDFILSKGLIMAVQHKEYAMLETMSNAVKEMSEGELFQMEKTRKMNITEQDYYDIIRKKTAVLISACTSSGARSAGASPEVVSRMEKVGELLGMAFQVKDDLLDFLPTGLTGKPSGNDIKEKKLTLPLIHALNQSTAAEKKAVVSRIIKTKRKRLDVDKIVAFVEQKGGIVYAQNKMSDFKEEALSLLQELPESESRLALEALANYIVNRKS</sequence>
<dbReference type="InterPro" id="IPR033749">
    <property type="entry name" value="Polyprenyl_synt_CS"/>
</dbReference>
<comment type="similarity">
    <text evidence="2 6">Belongs to the FPP/GGPP synthase family.</text>
</comment>
<dbReference type="PANTHER" id="PTHR12001">
    <property type="entry name" value="GERANYLGERANYL PYROPHOSPHATE SYNTHASE"/>
    <property type="match status" value="1"/>
</dbReference>
<dbReference type="Gene3D" id="1.10.600.10">
    <property type="entry name" value="Farnesyl Diphosphate Synthase"/>
    <property type="match status" value="1"/>
</dbReference>
<dbReference type="AlphaFoldDB" id="A0A1G6GZJ8"/>
<accession>A0A1G6GZJ8</accession>
<evidence type="ECO:0000256" key="1">
    <source>
        <dbReference type="ARBA" id="ARBA00001946"/>
    </source>
</evidence>
<dbReference type="GO" id="GO:0046872">
    <property type="term" value="F:metal ion binding"/>
    <property type="evidence" value="ECO:0007669"/>
    <property type="project" value="UniProtKB-KW"/>
</dbReference>
<dbReference type="InterPro" id="IPR000092">
    <property type="entry name" value="Polyprenyl_synt"/>
</dbReference>
<dbReference type="Proteomes" id="UP000199452">
    <property type="component" value="Unassembled WGS sequence"/>
</dbReference>
<dbReference type="OrthoDB" id="9805316at2"/>
<dbReference type="GO" id="GO:0008299">
    <property type="term" value="P:isoprenoid biosynthetic process"/>
    <property type="evidence" value="ECO:0007669"/>
    <property type="project" value="InterPro"/>
</dbReference>
<evidence type="ECO:0000313" key="8">
    <source>
        <dbReference type="Proteomes" id="UP000199452"/>
    </source>
</evidence>
<keyword evidence="8" id="KW-1185">Reference proteome</keyword>
<organism evidence="7 8">
    <name type="scientific">Williamwhitmania taraxaci</name>
    <dbReference type="NCBI Taxonomy" id="1640674"/>
    <lineage>
        <taxon>Bacteria</taxon>
        <taxon>Pseudomonadati</taxon>
        <taxon>Bacteroidota</taxon>
        <taxon>Bacteroidia</taxon>
        <taxon>Bacteroidales</taxon>
        <taxon>Williamwhitmaniaceae</taxon>
        <taxon>Williamwhitmania</taxon>
    </lineage>
</organism>
<dbReference type="PROSITE" id="PS00444">
    <property type="entry name" value="POLYPRENYL_SYNTHASE_2"/>
    <property type="match status" value="1"/>
</dbReference>
<dbReference type="GO" id="GO:0004659">
    <property type="term" value="F:prenyltransferase activity"/>
    <property type="evidence" value="ECO:0007669"/>
    <property type="project" value="InterPro"/>
</dbReference>
<evidence type="ECO:0000256" key="6">
    <source>
        <dbReference type="RuleBase" id="RU004466"/>
    </source>
</evidence>
<protein>
    <submittedName>
        <fullName evidence="7">Octaprenyl-diphosphate synthase</fullName>
    </submittedName>
</protein>
<dbReference type="SFLD" id="SFLDS00005">
    <property type="entry name" value="Isoprenoid_Synthase_Type_I"/>
    <property type="match status" value="1"/>
</dbReference>
<evidence type="ECO:0000256" key="4">
    <source>
        <dbReference type="ARBA" id="ARBA00022723"/>
    </source>
</evidence>
<dbReference type="InterPro" id="IPR008949">
    <property type="entry name" value="Isoprenoid_synthase_dom_sf"/>
</dbReference>
<dbReference type="PANTHER" id="PTHR12001:SF69">
    <property type="entry name" value="ALL TRANS-POLYPRENYL-DIPHOSPHATE SYNTHASE PDSS1"/>
    <property type="match status" value="1"/>
</dbReference>
<dbReference type="SUPFAM" id="SSF48576">
    <property type="entry name" value="Terpenoid synthases"/>
    <property type="match status" value="1"/>
</dbReference>
<evidence type="ECO:0000256" key="5">
    <source>
        <dbReference type="ARBA" id="ARBA00022842"/>
    </source>
</evidence>
<comment type="cofactor">
    <cofactor evidence="1">
        <name>Mg(2+)</name>
        <dbReference type="ChEBI" id="CHEBI:18420"/>
    </cofactor>
</comment>
<keyword evidence="4" id="KW-0479">Metal-binding</keyword>
<dbReference type="STRING" id="1640674.SAMN05216323_100572"/>
<dbReference type="PROSITE" id="PS00723">
    <property type="entry name" value="POLYPRENYL_SYNTHASE_1"/>
    <property type="match status" value="1"/>
</dbReference>
<keyword evidence="3 6" id="KW-0808">Transferase</keyword>
<proteinExistence type="inferred from homology"/>
<dbReference type="CDD" id="cd00685">
    <property type="entry name" value="Trans_IPPS_HT"/>
    <property type="match status" value="1"/>
</dbReference>
<keyword evidence="5" id="KW-0460">Magnesium</keyword>
<name>A0A1G6GZJ8_9BACT</name>
<dbReference type="EMBL" id="FMYP01000005">
    <property type="protein sequence ID" value="SDB87452.1"/>
    <property type="molecule type" value="Genomic_DNA"/>
</dbReference>
<evidence type="ECO:0000256" key="2">
    <source>
        <dbReference type="ARBA" id="ARBA00006706"/>
    </source>
</evidence>
<evidence type="ECO:0000256" key="3">
    <source>
        <dbReference type="ARBA" id="ARBA00022679"/>
    </source>
</evidence>
<dbReference type="RefSeq" id="WP_092435318.1">
    <property type="nucleotide sequence ID" value="NZ_FMYP01000005.1"/>
</dbReference>
<gene>
    <name evidence="7" type="ORF">SAMN05216323_100572</name>
</gene>